<accession>A0ABQ1G7N1</accession>
<sequence length="62" mass="6647">MAAFDANPVPERGEGDSISSRQTAKCVRDTDADADACPSYNLINQSNKGEVQPPESRGLLRP</sequence>
<proteinExistence type="predicted"/>
<comment type="caution">
    <text evidence="2">The sequence shown here is derived from an EMBL/GenBank/DDBJ whole genome shotgun (WGS) entry which is preliminary data.</text>
</comment>
<evidence type="ECO:0000256" key="1">
    <source>
        <dbReference type="SAM" id="MobiDB-lite"/>
    </source>
</evidence>
<dbReference type="EMBL" id="BMHF01000007">
    <property type="protein sequence ID" value="GGA38311.1"/>
    <property type="molecule type" value="Genomic_DNA"/>
</dbReference>
<protein>
    <submittedName>
        <fullName evidence="2">Uncharacterized protein</fullName>
    </submittedName>
</protein>
<gene>
    <name evidence="2" type="ORF">GCM10010917_24510</name>
</gene>
<dbReference type="Proteomes" id="UP000609323">
    <property type="component" value="Unassembled WGS sequence"/>
</dbReference>
<keyword evidence="3" id="KW-1185">Reference proteome</keyword>
<organism evidence="2 3">
    <name type="scientific">Paenibacillus physcomitrellae</name>
    <dbReference type="NCBI Taxonomy" id="1619311"/>
    <lineage>
        <taxon>Bacteria</taxon>
        <taxon>Bacillati</taxon>
        <taxon>Bacillota</taxon>
        <taxon>Bacilli</taxon>
        <taxon>Bacillales</taxon>
        <taxon>Paenibacillaceae</taxon>
        <taxon>Paenibacillus</taxon>
    </lineage>
</organism>
<evidence type="ECO:0000313" key="2">
    <source>
        <dbReference type="EMBL" id="GGA38311.1"/>
    </source>
</evidence>
<reference evidence="3" key="1">
    <citation type="journal article" date="2019" name="Int. J. Syst. Evol. Microbiol.">
        <title>The Global Catalogue of Microorganisms (GCM) 10K type strain sequencing project: providing services to taxonomists for standard genome sequencing and annotation.</title>
        <authorList>
            <consortium name="The Broad Institute Genomics Platform"/>
            <consortium name="The Broad Institute Genome Sequencing Center for Infectious Disease"/>
            <person name="Wu L."/>
            <person name="Ma J."/>
        </authorList>
    </citation>
    <scope>NUCLEOTIDE SEQUENCE [LARGE SCALE GENOMIC DNA]</scope>
    <source>
        <strain evidence="3">CGMCC 1.15044</strain>
    </source>
</reference>
<evidence type="ECO:0000313" key="3">
    <source>
        <dbReference type="Proteomes" id="UP000609323"/>
    </source>
</evidence>
<name>A0ABQ1G7N1_9BACL</name>
<feature type="region of interest" description="Disordered" evidence="1">
    <location>
        <begin position="1"/>
        <end position="62"/>
    </location>
</feature>